<evidence type="ECO:0000256" key="1">
    <source>
        <dbReference type="SAM" id="Coils"/>
    </source>
</evidence>
<feature type="region of interest" description="Disordered" evidence="2">
    <location>
        <begin position="216"/>
        <end position="245"/>
    </location>
</feature>
<comment type="caution">
    <text evidence="4">The sequence shown here is derived from an EMBL/GenBank/DDBJ whole genome shotgun (WGS) entry which is preliminary data.</text>
</comment>
<accession>A0A942UPB2</accession>
<name>A0A942UPB2_9BACI</name>
<evidence type="ECO:0008006" key="6">
    <source>
        <dbReference type="Google" id="ProtNLM"/>
    </source>
</evidence>
<dbReference type="EMBL" id="JAGYPN010000001">
    <property type="protein sequence ID" value="MBS4222581.1"/>
    <property type="molecule type" value="Genomic_DNA"/>
</dbReference>
<feature type="compositionally biased region" description="Acidic residues" evidence="2">
    <location>
        <begin position="115"/>
        <end position="130"/>
    </location>
</feature>
<evidence type="ECO:0000256" key="3">
    <source>
        <dbReference type="SAM" id="Phobius"/>
    </source>
</evidence>
<protein>
    <recommendedName>
        <fullName evidence="6">Pilus assembly protein PilO</fullName>
    </recommendedName>
</protein>
<sequence>MAFQLKKKQLAIAAVAVFASFFLLFLLYYQFYKPTALEATLKENELKTERQMLEILENRIENAGTDTIISTMALQRKIPVKPLADQFVLDLDKAETMSGVLIKEIDFTNEEVINEEEESDRIETDGNEETEPLHTNMPAGLEKISADLKVEAKNYSELRDFLQQLESMERITQVEKISIKGPKEVTFIEDISTAFTFEMTISAYYMRDLDDLADQVPKVDAPTPADKEDPFGEIPTSEKSGENGE</sequence>
<keyword evidence="5" id="KW-1185">Reference proteome</keyword>
<feature type="coiled-coil region" evidence="1">
    <location>
        <begin position="39"/>
        <end position="66"/>
    </location>
</feature>
<gene>
    <name evidence="4" type="ORF">KHA91_07390</name>
</gene>
<feature type="transmembrane region" description="Helical" evidence="3">
    <location>
        <begin position="12"/>
        <end position="32"/>
    </location>
</feature>
<reference evidence="4 5" key="1">
    <citation type="submission" date="2021-05" db="EMBL/GenBank/DDBJ databases">
        <title>Novel Bacillus species.</title>
        <authorList>
            <person name="Liu G."/>
        </authorList>
    </citation>
    <scope>NUCLEOTIDE SEQUENCE [LARGE SCALE GENOMIC DNA]</scope>
    <source>
        <strain evidence="4 5">FJAT-49682</strain>
    </source>
</reference>
<dbReference type="Gene3D" id="3.30.70.60">
    <property type="match status" value="1"/>
</dbReference>
<proteinExistence type="predicted"/>
<dbReference type="InterPro" id="IPR014717">
    <property type="entry name" value="Transl_elong_EF1B/ribsomal_bS6"/>
</dbReference>
<evidence type="ECO:0000313" key="5">
    <source>
        <dbReference type="Proteomes" id="UP000676456"/>
    </source>
</evidence>
<keyword evidence="1" id="KW-0175">Coiled coil</keyword>
<dbReference type="AlphaFoldDB" id="A0A942UPB2"/>
<keyword evidence="3" id="KW-0812">Transmembrane</keyword>
<feature type="region of interest" description="Disordered" evidence="2">
    <location>
        <begin position="115"/>
        <end position="135"/>
    </location>
</feature>
<keyword evidence="3" id="KW-1133">Transmembrane helix</keyword>
<organism evidence="4 5">
    <name type="scientific">Lederbergia citrea</name>
    <dbReference type="NCBI Taxonomy" id="2833581"/>
    <lineage>
        <taxon>Bacteria</taxon>
        <taxon>Bacillati</taxon>
        <taxon>Bacillota</taxon>
        <taxon>Bacilli</taxon>
        <taxon>Bacillales</taxon>
        <taxon>Bacillaceae</taxon>
        <taxon>Lederbergia</taxon>
    </lineage>
</organism>
<evidence type="ECO:0000313" key="4">
    <source>
        <dbReference type="EMBL" id="MBS4222581.1"/>
    </source>
</evidence>
<keyword evidence="3" id="KW-0472">Membrane</keyword>
<evidence type="ECO:0000256" key="2">
    <source>
        <dbReference type="SAM" id="MobiDB-lite"/>
    </source>
</evidence>
<dbReference type="RefSeq" id="WP_213097523.1">
    <property type="nucleotide sequence ID" value="NZ_JAGYPK010000001.1"/>
</dbReference>
<dbReference type="Proteomes" id="UP000676456">
    <property type="component" value="Unassembled WGS sequence"/>
</dbReference>